<feature type="compositionally biased region" description="Polar residues" evidence="3">
    <location>
        <begin position="75"/>
        <end position="84"/>
    </location>
</feature>
<feature type="region of interest" description="Disordered" evidence="3">
    <location>
        <begin position="594"/>
        <end position="618"/>
    </location>
</feature>
<dbReference type="SUPFAM" id="SSF50978">
    <property type="entry name" value="WD40 repeat-like"/>
    <property type="match status" value="1"/>
</dbReference>
<evidence type="ECO:0000256" key="1">
    <source>
        <dbReference type="ARBA" id="ARBA00038279"/>
    </source>
</evidence>
<dbReference type="SMART" id="SM00320">
    <property type="entry name" value="WD40"/>
    <property type="match status" value="6"/>
</dbReference>
<dbReference type="GO" id="GO:0003723">
    <property type="term" value="F:RNA binding"/>
    <property type="evidence" value="ECO:0007669"/>
    <property type="project" value="TreeGrafter"/>
</dbReference>
<feature type="region of interest" description="Disordered" evidence="3">
    <location>
        <begin position="46"/>
        <end position="84"/>
    </location>
</feature>
<accession>A0AA36MG25</accession>
<dbReference type="AlphaFoldDB" id="A0AA36MG25"/>
<dbReference type="InterPro" id="IPR001680">
    <property type="entry name" value="WD40_rpt"/>
</dbReference>
<evidence type="ECO:0000313" key="5">
    <source>
        <dbReference type="Proteomes" id="UP001176961"/>
    </source>
</evidence>
<gene>
    <name evidence="4" type="ORF">CYNAS_LOCUS20461</name>
</gene>
<protein>
    <recommendedName>
        <fullName evidence="2">WD repeat-containing protein 79</fullName>
    </recommendedName>
</protein>
<comment type="caution">
    <text evidence="4">The sequence shown here is derived from an EMBL/GenBank/DDBJ whole genome shotgun (WGS) entry which is preliminary data.</text>
</comment>
<comment type="similarity">
    <text evidence="1">Belongs to the TCAB1 family.</text>
</comment>
<dbReference type="PANTHER" id="PTHR13211">
    <property type="entry name" value="TELOMERASE CAJAL BODY PROTEIN 1"/>
    <property type="match status" value="1"/>
</dbReference>
<dbReference type="Proteomes" id="UP001176961">
    <property type="component" value="Unassembled WGS sequence"/>
</dbReference>
<name>A0AA36MG25_CYLNA</name>
<dbReference type="EMBL" id="CATQJL010000316">
    <property type="protein sequence ID" value="CAJ0608478.1"/>
    <property type="molecule type" value="Genomic_DNA"/>
</dbReference>
<dbReference type="Gene3D" id="2.130.10.10">
    <property type="entry name" value="YVTN repeat-like/Quinoprotein amine dehydrogenase"/>
    <property type="match status" value="1"/>
</dbReference>
<dbReference type="InterPro" id="IPR036322">
    <property type="entry name" value="WD40_repeat_dom_sf"/>
</dbReference>
<keyword evidence="5" id="KW-1185">Reference proteome</keyword>
<reference evidence="4" key="1">
    <citation type="submission" date="2023-07" db="EMBL/GenBank/DDBJ databases">
        <authorList>
            <consortium name="CYATHOMIX"/>
        </authorList>
    </citation>
    <scope>NUCLEOTIDE SEQUENCE</scope>
    <source>
        <strain evidence="4">N/A</strain>
    </source>
</reference>
<evidence type="ECO:0000256" key="3">
    <source>
        <dbReference type="SAM" id="MobiDB-lite"/>
    </source>
</evidence>
<feature type="compositionally biased region" description="Basic and acidic residues" evidence="3">
    <location>
        <begin position="47"/>
        <end position="60"/>
    </location>
</feature>
<evidence type="ECO:0000313" key="4">
    <source>
        <dbReference type="EMBL" id="CAJ0608478.1"/>
    </source>
</evidence>
<sequence>MFDHSGNHGTPIIELTVHMEFEDVAEPCIIETVVENILCDEGNAAETQEKKNEADEKEPSEAVAPESSEVATVSRPETVSDVQSSIAVLEISENTSKEPEQRTEGTVVDTVIDTADVSEPSTSTLDTAQSIAVEQITADQTSKSEDDAAKKELIENILAKLNDPNAKLNRRERRALQRELEEAQGIRKALPVHISEDVTTASADKTVVEISCISTLPRQFGGNKRSANAAFGEDKPIKVRKTEVILPKQVIVKESLFKFDNVAMVPHHSVTEDFHCIRMNFPSTSFPINNYLKLCRFSPKGTSVATTSADNSARIFTLDEDQRLSLAVKIPLGDPVYDATWLPDVSDSQLLATTAKHHPIHLWNEEGARISSYRGINHLDELTAAYSIAFSNDGSQLYAGYDACIRIWNCDRPGRQRTTIQTWDKHNGGQKSVVSCIAMNKFFAGVYAVATYDGTVGFYSDRTNSLECMFTTENSGITDMHYSSDGQRLFVAPRKCDELLCYDMRMPGTLMYKMLRPFSTNQKACFDLDSANRYLFSGTSDGHLVAFDLNDDYTEKLPIFSRKVADCSVPCVSIFDEKVPVVALGTGERVFPTPRITSAGTSSDSSDSEEDKSSYRRRRCASQLNNSLQLWTF</sequence>
<dbReference type="GO" id="GO:0015030">
    <property type="term" value="C:Cajal body"/>
    <property type="evidence" value="ECO:0007669"/>
    <property type="project" value="TreeGrafter"/>
</dbReference>
<proteinExistence type="inferred from homology"/>
<feature type="compositionally biased region" description="Low complexity" evidence="3">
    <location>
        <begin position="61"/>
        <end position="74"/>
    </location>
</feature>
<dbReference type="GO" id="GO:0030576">
    <property type="term" value="P:Cajal body organization"/>
    <property type="evidence" value="ECO:0007669"/>
    <property type="project" value="TreeGrafter"/>
</dbReference>
<dbReference type="Pfam" id="PF00400">
    <property type="entry name" value="WD40"/>
    <property type="match status" value="1"/>
</dbReference>
<dbReference type="InterPro" id="IPR015943">
    <property type="entry name" value="WD40/YVTN_repeat-like_dom_sf"/>
</dbReference>
<organism evidence="4 5">
    <name type="scientific">Cylicocyclus nassatus</name>
    <name type="common">Nematode worm</name>
    <dbReference type="NCBI Taxonomy" id="53992"/>
    <lineage>
        <taxon>Eukaryota</taxon>
        <taxon>Metazoa</taxon>
        <taxon>Ecdysozoa</taxon>
        <taxon>Nematoda</taxon>
        <taxon>Chromadorea</taxon>
        <taxon>Rhabditida</taxon>
        <taxon>Rhabditina</taxon>
        <taxon>Rhabditomorpha</taxon>
        <taxon>Strongyloidea</taxon>
        <taxon>Strongylidae</taxon>
        <taxon>Cylicocyclus</taxon>
    </lineage>
</organism>
<dbReference type="PANTHER" id="PTHR13211:SF0">
    <property type="entry name" value="TELOMERASE CAJAL BODY PROTEIN 1"/>
    <property type="match status" value="1"/>
</dbReference>
<evidence type="ECO:0000256" key="2">
    <source>
        <dbReference type="ARBA" id="ARBA00041558"/>
    </source>
</evidence>
<dbReference type="InterPro" id="IPR051150">
    <property type="entry name" value="SWT21/TCAB1_mRNA_Telomere"/>
</dbReference>